<keyword evidence="4" id="KW-1185">Reference proteome</keyword>
<accession>A0ABD0MP73</accession>
<dbReference type="Gene3D" id="3.10.320.10">
    <property type="entry name" value="Class II Histocompatibility Antigen, M Beta Chain, Chain B, domain 1"/>
    <property type="match status" value="1"/>
</dbReference>
<dbReference type="SMART" id="SM00921">
    <property type="entry name" value="MHC_II_beta"/>
    <property type="match status" value="1"/>
</dbReference>
<dbReference type="Proteomes" id="UP001529510">
    <property type="component" value="Unassembled WGS sequence"/>
</dbReference>
<protein>
    <recommendedName>
        <fullName evidence="2">MHC class II beta chain N-terminal domain-containing protein</fullName>
    </recommendedName>
</protein>
<dbReference type="SUPFAM" id="SSF54452">
    <property type="entry name" value="MHC antigen-recognition domain"/>
    <property type="match status" value="1"/>
</dbReference>
<dbReference type="Pfam" id="PF00969">
    <property type="entry name" value="MHC_II_beta"/>
    <property type="match status" value="1"/>
</dbReference>
<dbReference type="InterPro" id="IPR000353">
    <property type="entry name" value="MHC_II_b_N"/>
</dbReference>
<sequence>MVFIANSYFNKYLYIQFNSTLKKFVGFGEYGMRNAEYWNSNTGILQDYIAAVDTYCKPTVQIRDSCVLDKA</sequence>
<dbReference type="InterPro" id="IPR014745">
    <property type="entry name" value="MHC_II_a/b_N"/>
</dbReference>
<proteinExistence type="predicted"/>
<name>A0ABD0MP73_CIRMR</name>
<dbReference type="InterPro" id="IPR011162">
    <property type="entry name" value="MHC_I/II-like_Ag-recog"/>
</dbReference>
<keyword evidence="1" id="KW-0325">Glycoprotein</keyword>
<feature type="domain" description="MHC class II beta chain N-terminal" evidence="2">
    <location>
        <begin position="1"/>
        <end position="64"/>
    </location>
</feature>
<evidence type="ECO:0000313" key="4">
    <source>
        <dbReference type="Proteomes" id="UP001529510"/>
    </source>
</evidence>
<feature type="non-terminal residue" evidence="3">
    <location>
        <position position="71"/>
    </location>
</feature>
<reference evidence="3 4" key="1">
    <citation type="submission" date="2024-05" db="EMBL/GenBank/DDBJ databases">
        <title>Genome sequencing and assembly of Indian major carp, Cirrhinus mrigala (Hamilton, 1822).</title>
        <authorList>
            <person name="Mohindra V."/>
            <person name="Chowdhury L.M."/>
            <person name="Lal K."/>
            <person name="Jena J.K."/>
        </authorList>
    </citation>
    <scope>NUCLEOTIDE SEQUENCE [LARGE SCALE GENOMIC DNA]</scope>
    <source>
        <strain evidence="3">CM1030</strain>
        <tissue evidence="3">Blood</tissue>
    </source>
</reference>
<comment type="caution">
    <text evidence="3">The sequence shown here is derived from an EMBL/GenBank/DDBJ whole genome shotgun (WGS) entry which is preliminary data.</text>
</comment>
<evidence type="ECO:0000259" key="2">
    <source>
        <dbReference type="SMART" id="SM00921"/>
    </source>
</evidence>
<evidence type="ECO:0000313" key="3">
    <source>
        <dbReference type="EMBL" id="KAL0150780.1"/>
    </source>
</evidence>
<dbReference type="EMBL" id="JAMKFB020000274">
    <property type="protein sequence ID" value="KAL0150780.1"/>
    <property type="molecule type" value="Genomic_DNA"/>
</dbReference>
<organism evidence="3 4">
    <name type="scientific">Cirrhinus mrigala</name>
    <name type="common">Mrigala</name>
    <dbReference type="NCBI Taxonomy" id="683832"/>
    <lineage>
        <taxon>Eukaryota</taxon>
        <taxon>Metazoa</taxon>
        <taxon>Chordata</taxon>
        <taxon>Craniata</taxon>
        <taxon>Vertebrata</taxon>
        <taxon>Euteleostomi</taxon>
        <taxon>Actinopterygii</taxon>
        <taxon>Neopterygii</taxon>
        <taxon>Teleostei</taxon>
        <taxon>Ostariophysi</taxon>
        <taxon>Cypriniformes</taxon>
        <taxon>Cyprinidae</taxon>
        <taxon>Labeoninae</taxon>
        <taxon>Labeonini</taxon>
        <taxon>Cirrhinus</taxon>
    </lineage>
</organism>
<dbReference type="AlphaFoldDB" id="A0ABD0MP73"/>
<evidence type="ECO:0000256" key="1">
    <source>
        <dbReference type="ARBA" id="ARBA00023180"/>
    </source>
</evidence>
<gene>
    <name evidence="3" type="ORF">M9458_053938</name>
</gene>